<feature type="transmembrane region" description="Helical" evidence="8">
    <location>
        <begin position="126"/>
        <end position="146"/>
    </location>
</feature>
<feature type="transmembrane region" description="Helical" evidence="8">
    <location>
        <begin position="6"/>
        <end position="30"/>
    </location>
</feature>
<dbReference type="PANTHER" id="PTHR30269">
    <property type="entry name" value="TRANSMEMBRANE PROTEIN YFCA"/>
    <property type="match status" value="1"/>
</dbReference>
<evidence type="ECO:0000313" key="9">
    <source>
        <dbReference type="EMBL" id="QNN59494.1"/>
    </source>
</evidence>
<dbReference type="KEGG" id="drg:H9K76_07380"/>
<keyword evidence="10" id="KW-1185">Reference proteome</keyword>
<evidence type="ECO:0000313" key="10">
    <source>
        <dbReference type="Proteomes" id="UP000515811"/>
    </source>
</evidence>
<dbReference type="InterPro" id="IPR052017">
    <property type="entry name" value="TSUP"/>
</dbReference>
<sequence length="236" mass="24392">MAVGVFLLAGMVKGVVGLGLPTVAMGLLALRMPPAEAAALLIIPSLVTNLWQMRPWSMLGGVFDRMWPMQAGICAGTALGAFLIGAPAGAWAHVALGVALVVYAGWALSGAQWHVSPGTERWMGPLMGAVTGGVTAGTGVFVVPAVPYLQALGMQRDALIQTMGLCFTVSTLALAAGLAWNGSFSAGDVGWSAALLIPALCGMQAGTWLRSRLSPVWFRRCLMVGLMLLGASMIAR</sequence>
<evidence type="ECO:0000256" key="3">
    <source>
        <dbReference type="ARBA" id="ARBA00022448"/>
    </source>
</evidence>
<evidence type="ECO:0000256" key="5">
    <source>
        <dbReference type="ARBA" id="ARBA00022692"/>
    </source>
</evidence>
<evidence type="ECO:0000256" key="7">
    <source>
        <dbReference type="ARBA" id="ARBA00023136"/>
    </source>
</evidence>
<dbReference type="AlphaFoldDB" id="A0A7G9RV69"/>
<dbReference type="GO" id="GO:0005886">
    <property type="term" value="C:plasma membrane"/>
    <property type="evidence" value="ECO:0007669"/>
    <property type="project" value="UniProtKB-SubCell"/>
</dbReference>
<feature type="transmembrane region" description="Helical" evidence="8">
    <location>
        <begin position="158"/>
        <end position="179"/>
    </location>
</feature>
<evidence type="ECO:0000256" key="8">
    <source>
        <dbReference type="RuleBase" id="RU363041"/>
    </source>
</evidence>
<evidence type="ECO:0000256" key="1">
    <source>
        <dbReference type="ARBA" id="ARBA00004651"/>
    </source>
</evidence>
<gene>
    <name evidence="9" type="ORF">H9K76_07380</name>
</gene>
<keyword evidence="7 8" id="KW-0472">Membrane</keyword>
<dbReference type="EMBL" id="CP060714">
    <property type="protein sequence ID" value="QNN59494.1"/>
    <property type="molecule type" value="Genomic_DNA"/>
</dbReference>
<evidence type="ECO:0000256" key="4">
    <source>
        <dbReference type="ARBA" id="ARBA00022475"/>
    </source>
</evidence>
<comment type="subcellular location">
    <subcellularLocation>
        <location evidence="1 8">Cell membrane</location>
        <topology evidence="1 8">Multi-pass membrane protein</topology>
    </subcellularLocation>
</comment>
<keyword evidence="6 8" id="KW-1133">Transmembrane helix</keyword>
<proteinExistence type="inferred from homology"/>
<dbReference type="Pfam" id="PF01925">
    <property type="entry name" value="TauE"/>
    <property type="match status" value="1"/>
</dbReference>
<comment type="similarity">
    <text evidence="2 8">Belongs to the 4-toluene sulfonate uptake permease (TSUP) (TC 2.A.102) family.</text>
</comment>
<reference evidence="9 10" key="1">
    <citation type="submission" date="2020-08" db="EMBL/GenBank/DDBJ databases">
        <title>Genome sequence of Diaphorobacter ruginosibacter DSM 27467T.</title>
        <authorList>
            <person name="Hyun D.-W."/>
            <person name="Bae J.-W."/>
        </authorList>
    </citation>
    <scope>NUCLEOTIDE SEQUENCE [LARGE SCALE GENOMIC DNA]</scope>
    <source>
        <strain evidence="9 10">DSM 27467</strain>
    </source>
</reference>
<feature type="transmembrane region" description="Helical" evidence="8">
    <location>
        <begin position="191"/>
        <end position="209"/>
    </location>
</feature>
<keyword evidence="3" id="KW-0813">Transport</keyword>
<feature type="transmembrane region" description="Helical" evidence="8">
    <location>
        <begin position="216"/>
        <end position="235"/>
    </location>
</feature>
<organism evidence="9 10">
    <name type="scientific">Diaphorobacter ruginosibacter</name>
    <dbReference type="NCBI Taxonomy" id="1715720"/>
    <lineage>
        <taxon>Bacteria</taxon>
        <taxon>Pseudomonadati</taxon>
        <taxon>Pseudomonadota</taxon>
        <taxon>Betaproteobacteria</taxon>
        <taxon>Burkholderiales</taxon>
        <taxon>Comamonadaceae</taxon>
        <taxon>Diaphorobacter</taxon>
    </lineage>
</organism>
<accession>A0A7G9RV69</accession>
<feature type="transmembrane region" description="Helical" evidence="8">
    <location>
        <begin position="91"/>
        <end position="114"/>
    </location>
</feature>
<name>A0A7G9RV69_9BURK</name>
<evidence type="ECO:0000256" key="2">
    <source>
        <dbReference type="ARBA" id="ARBA00009142"/>
    </source>
</evidence>
<evidence type="ECO:0000256" key="6">
    <source>
        <dbReference type="ARBA" id="ARBA00022989"/>
    </source>
</evidence>
<protein>
    <recommendedName>
        <fullName evidence="8">Probable membrane transporter protein</fullName>
    </recommendedName>
</protein>
<keyword evidence="4 8" id="KW-1003">Cell membrane</keyword>
<feature type="transmembrane region" description="Helical" evidence="8">
    <location>
        <begin position="66"/>
        <end position="84"/>
    </location>
</feature>
<keyword evidence="5 8" id="KW-0812">Transmembrane</keyword>
<dbReference type="InterPro" id="IPR002781">
    <property type="entry name" value="TM_pro_TauE-like"/>
</dbReference>
<dbReference type="PANTHER" id="PTHR30269:SF32">
    <property type="entry name" value="MEMBRANE TRANSPORTER PROTEIN-RELATED"/>
    <property type="match status" value="1"/>
</dbReference>
<dbReference type="Proteomes" id="UP000515811">
    <property type="component" value="Chromosome"/>
</dbReference>